<evidence type="ECO:0008006" key="3">
    <source>
        <dbReference type="Google" id="ProtNLM"/>
    </source>
</evidence>
<reference evidence="1" key="1">
    <citation type="submission" date="2020-10" db="EMBL/GenBank/DDBJ databases">
        <authorList>
            <person name="Gilroy R."/>
        </authorList>
    </citation>
    <scope>NUCLEOTIDE SEQUENCE</scope>
    <source>
        <strain evidence="1">ChiHile30-977</strain>
    </source>
</reference>
<dbReference type="Proteomes" id="UP000886819">
    <property type="component" value="Unassembled WGS sequence"/>
</dbReference>
<reference evidence="1" key="2">
    <citation type="journal article" date="2021" name="PeerJ">
        <title>Extensive microbial diversity within the chicken gut microbiome revealed by metagenomics and culture.</title>
        <authorList>
            <person name="Gilroy R."/>
            <person name="Ravi A."/>
            <person name="Getino M."/>
            <person name="Pursley I."/>
            <person name="Horton D.L."/>
            <person name="Alikhan N.F."/>
            <person name="Baker D."/>
            <person name="Gharbi K."/>
            <person name="Hall N."/>
            <person name="Watson M."/>
            <person name="Adriaenssens E.M."/>
            <person name="Foster-Nyarko E."/>
            <person name="Jarju S."/>
            <person name="Secka A."/>
            <person name="Antonio M."/>
            <person name="Oren A."/>
            <person name="Chaudhuri R.R."/>
            <person name="La Ragione R."/>
            <person name="Hildebrand F."/>
            <person name="Pallen M.J."/>
        </authorList>
    </citation>
    <scope>NUCLEOTIDE SEQUENCE</scope>
    <source>
        <strain evidence="1">ChiHile30-977</strain>
    </source>
</reference>
<sequence length="225" mass="25670">GSLHYVGSTYQENFIGVDTIFKGPDGFQFNADVGNPIQNMNTFITCDNPYPAETIRLIDYFYSREGVELMFAGFEGVTFYRNEEGNPVYNDYVQNNPDGLINEEVLGAYVPWGGGANPSMAEDHVFGENMYTDMEKDVCQERIQYGPEIVWGTFNYSDEQYRRLSVLENDVETYITDMRAKFITGDANFEEDWDNYVQTLNRMGLEELMTIYQSGLDTYNAAAGL</sequence>
<comment type="caution">
    <text evidence="1">The sequence shown here is derived from an EMBL/GenBank/DDBJ whole genome shotgun (WGS) entry which is preliminary data.</text>
</comment>
<dbReference type="AlphaFoldDB" id="A0A9D1CHP7"/>
<dbReference type="Gene3D" id="3.40.190.10">
    <property type="entry name" value="Periplasmic binding protein-like II"/>
    <property type="match status" value="2"/>
</dbReference>
<name>A0A9D1CHP7_9FIRM</name>
<evidence type="ECO:0000313" key="1">
    <source>
        <dbReference type="EMBL" id="HIQ61955.1"/>
    </source>
</evidence>
<gene>
    <name evidence="1" type="ORF">IAA66_00005</name>
</gene>
<dbReference type="EMBL" id="DVFI01000001">
    <property type="protein sequence ID" value="HIQ61955.1"/>
    <property type="molecule type" value="Genomic_DNA"/>
</dbReference>
<proteinExistence type="predicted"/>
<evidence type="ECO:0000313" key="2">
    <source>
        <dbReference type="Proteomes" id="UP000886819"/>
    </source>
</evidence>
<dbReference type="SUPFAM" id="SSF53850">
    <property type="entry name" value="Periplasmic binding protein-like II"/>
    <property type="match status" value="1"/>
</dbReference>
<organism evidence="1 2">
    <name type="scientific">Candidatus Avichristensenella intestinipullorum</name>
    <dbReference type="NCBI Taxonomy" id="2840693"/>
    <lineage>
        <taxon>Bacteria</taxon>
        <taxon>Bacillati</taxon>
        <taxon>Bacillota</taxon>
        <taxon>Clostridia</taxon>
        <taxon>Candidatus Avichristensenella</taxon>
    </lineage>
</organism>
<feature type="non-terminal residue" evidence="1">
    <location>
        <position position="1"/>
    </location>
</feature>
<protein>
    <recommendedName>
        <fullName evidence="3">ABC transporter substrate-binding protein</fullName>
    </recommendedName>
</protein>
<accession>A0A9D1CHP7</accession>